<keyword evidence="1" id="KW-0472">Membrane</keyword>
<feature type="transmembrane region" description="Helical" evidence="1">
    <location>
        <begin position="94"/>
        <end position="117"/>
    </location>
</feature>
<keyword evidence="1" id="KW-1133">Transmembrane helix</keyword>
<proteinExistence type="predicted"/>
<accession>A0A8T4C6M7</accession>
<dbReference type="GO" id="GO:0008654">
    <property type="term" value="P:phospholipid biosynthetic process"/>
    <property type="evidence" value="ECO:0007669"/>
    <property type="project" value="InterPro"/>
</dbReference>
<dbReference type="EMBL" id="VGJJ01000011">
    <property type="protein sequence ID" value="MBM3282133.1"/>
    <property type="molecule type" value="Genomic_DNA"/>
</dbReference>
<dbReference type="Pfam" id="PF01066">
    <property type="entry name" value="CDP-OH_P_transf"/>
    <property type="match status" value="1"/>
</dbReference>
<dbReference type="InterPro" id="IPR043130">
    <property type="entry name" value="CDP-OH_PTrfase_TM_dom"/>
</dbReference>
<evidence type="ECO:0000256" key="1">
    <source>
        <dbReference type="SAM" id="Phobius"/>
    </source>
</evidence>
<dbReference type="Proteomes" id="UP000774699">
    <property type="component" value="Unassembled WGS sequence"/>
</dbReference>
<feature type="transmembrane region" description="Helical" evidence="1">
    <location>
        <begin position="20"/>
        <end position="45"/>
    </location>
</feature>
<keyword evidence="1" id="KW-0812">Transmembrane</keyword>
<dbReference type="InterPro" id="IPR000462">
    <property type="entry name" value="CDP-OH_P_trans"/>
</dbReference>
<sequence length="212" mass="23611">MLGQLRSFFKPFFGALAQPFIWLRISPTWVTLIAIPFSLACAYAYASQQFWLALLLLPLSGLWDAIDGTVARALNKQSLWGNYFETMIDKLVEIIIFIGLAFVSPIAAISALGFGLLSSYAKPRVALVIITDNHDWPAIGEHADKMVLLFAGTLWAALHPFLGIEILTYTLWIIALISLVGGLQRVVYAKTLIRMAEKKGEILPYLKKGKER</sequence>
<reference evidence="2" key="1">
    <citation type="submission" date="2019-03" db="EMBL/GenBank/DDBJ databases">
        <title>Lake Tanganyika Metagenome-Assembled Genomes (MAGs).</title>
        <authorList>
            <person name="Tran P."/>
        </authorList>
    </citation>
    <scope>NUCLEOTIDE SEQUENCE</scope>
    <source>
        <strain evidence="2">M_DeepCast_50m_m2_156</strain>
    </source>
</reference>
<feature type="transmembrane region" description="Helical" evidence="1">
    <location>
        <begin position="169"/>
        <end position="188"/>
    </location>
</feature>
<dbReference type="GO" id="GO:0016780">
    <property type="term" value="F:phosphotransferase activity, for other substituted phosphate groups"/>
    <property type="evidence" value="ECO:0007669"/>
    <property type="project" value="InterPro"/>
</dbReference>
<dbReference type="GO" id="GO:0016020">
    <property type="term" value="C:membrane"/>
    <property type="evidence" value="ECO:0007669"/>
    <property type="project" value="InterPro"/>
</dbReference>
<dbReference type="Gene3D" id="1.20.120.1760">
    <property type="match status" value="1"/>
</dbReference>
<comment type="caution">
    <text evidence="2">The sequence shown here is derived from an EMBL/GenBank/DDBJ whole genome shotgun (WGS) entry which is preliminary data.</text>
</comment>
<protein>
    <submittedName>
        <fullName evidence="2">CDP-alcohol phosphatidyltransferase family protein</fullName>
    </submittedName>
</protein>
<name>A0A8T4C6M7_9ARCH</name>
<organism evidence="2 3">
    <name type="scientific">Candidatus Iainarchaeum sp</name>
    <dbReference type="NCBI Taxonomy" id="3101447"/>
    <lineage>
        <taxon>Archaea</taxon>
        <taxon>Candidatus Iainarchaeota</taxon>
        <taxon>Candidatus Iainarchaeia</taxon>
        <taxon>Candidatus Iainarchaeales</taxon>
        <taxon>Candidatus Iainarchaeaceae</taxon>
        <taxon>Candidatus Iainarchaeum</taxon>
    </lineage>
</organism>
<evidence type="ECO:0000313" key="3">
    <source>
        <dbReference type="Proteomes" id="UP000774699"/>
    </source>
</evidence>
<gene>
    <name evidence="2" type="ORF">FJY86_02210</name>
</gene>
<evidence type="ECO:0000313" key="2">
    <source>
        <dbReference type="EMBL" id="MBM3282133.1"/>
    </source>
</evidence>
<dbReference type="AlphaFoldDB" id="A0A8T4C6M7"/>